<reference evidence="2" key="2">
    <citation type="submission" date="2022-06" db="UniProtKB">
        <authorList>
            <consortium name="EnsemblMetazoa"/>
        </authorList>
    </citation>
    <scope>IDENTIFICATION</scope>
    <source>
        <strain evidence="2">PS312</strain>
    </source>
</reference>
<keyword evidence="3" id="KW-1185">Reference proteome</keyword>
<name>A0A2A6CHC7_PRIPA</name>
<feature type="compositionally biased region" description="Basic and acidic residues" evidence="1">
    <location>
        <begin position="61"/>
        <end position="74"/>
    </location>
</feature>
<evidence type="ECO:0000256" key="1">
    <source>
        <dbReference type="SAM" id="MobiDB-lite"/>
    </source>
</evidence>
<dbReference type="AlphaFoldDB" id="A0A2A6CHC7"/>
<organism evidence="2 3">
    <name type="scientific">Pristionchus pacificus</name>
    <name type="common">Parasitic nematode worm</name>
    <dbReference type="NCBI Taxonomy" id="54126"/>
    <lineage>
        <taxon>Eukaryota</taxon>
        <taxon>Metazoa</taxon>
        <taxon>Ecdysozoa</taxon>
        <taxon>Nematoda</taxon>
        <taxon>Chromadorea</taxon>
        <taxon>Rhabditida</taxon>
        <taxon>Rhabditina</taxon>
        <taxon>Diplogasteromorpha</taxon>
        <taxon>Diplogasteroidea</taxon>
        <taxon>Neodiplogasteridae</taxon>
        <taxon>Pristionchus</taxon>
    </lineage>
</organism>
<accession>A0A8R1UHZ8</accession>
<evidence type="ECO:0000313" key="2">
    <source>
        <dbReference type="EnsemblMetazoa" id="PPA30688.1"/>
    </source>
</evidence>
<feature type="region of interest" description="Disordered" evidence="1">
    <location>
        <begin position="61"/>
        <end position="108"/>
    </location>
</feature>
<reference evidence="3" key="1">
    <citation type="journal article" date="2008" name="Nat. Genet.">
        <title>The Pristionchus pacificus genome provides a unique perspective on nematode lifestyle and parasitism.</title>
        <authorList>
            <person name="Dieterich C."/>
            <person name="Clifton S.W."/>
            <person name="Schuster L.N."/>
            <person name="Chinwalla A."/>
            <person name="Delehaunty K."/>
            <person name="Dinkelacker I."/>
            <person name="Fulton L."/>
            <person name="Fulton R."/>
            <person name="Godfrey J."/>
            <person name="Minx P."/>
            <person name="Mitreva M."/>
            <person name="Roeseler W."/>
            <person name="Tian H."/>
            <person name="Witte H."/>
            <person name="Yang S.P."/>
            <person name="Wilson R.K."/>
            <person name="Sommer R.J."/>
        </authorList>
    </citation>
    <scope>NUCLEOTIDE SEQUENCE [LARGE SCALE GENOMIC DNA]</scope>
    <source>
        <strain evidence="3">PS312</strain>
    </source>
</reference>
<protein>
    <submittedName>
        <fullName evidence="2">Uncharacterized protein</fullName>
    </submittedName>
</protein>
<gene>
    <name evidence="2" type="primary">WBGene00203554</name>
</gene>
<dbReference type="EnsemblMetazoa" id="PPA30688.1">
    <property type="protein sequence ID" value="PPA30688.1"/>
    <property type="gene ID" value="WBGene00203554"/>
</dbReference>
<accession>A0A2A6CHC7</accession>
<sequence>MSQAAGVMAPLLRSRELLLLTGCMGDREKADVDAAAAAAAGAAEGAAAEDRVGRDSLEAHCMEGRGKEEKRGGGGREGGGTPSSAPLSPLALPAPSTPEGTYRNLGYRNRTGSLGQITGLEDDEGLKSVNMGYFRPRENSVAAQLAQVNFIVVCAQYYDNSQSSPTITTPHTHVIRLP</sequence>
<feature type="compositionally biased region" description="Low complexity" evidence="1">
    <location>
        <begin position="82"/>
        <end position="98"/>
    </location>
</feature>
<dbReference type="Proteomes" id="UP000005239">
    <property type="component" value="Unassembled WGS sequence"/>
</dbReference>
<evidence type="ECO:0000313" key="3">
    <source>
        <dbReference type="Proteomes" id="UP000005239"/>
    </source>
</evidence>
<proteinExistence type="predicted"/>